<evidence type="ECO:0000313" key="2">
    <source>
        <dbReference type="Proteomes" id="UP001055811"/>
    </source>
</evidence>
<reference evidence="2" key="1">
    <citation type="journal article" date="2022" name="Mol. Ecol. Resour.">
        <title>The genomes of chicory, endive, great burdock and yacon provide insights into Asteraceae palaeo-polyploidization history and plant inulin production.</title>
        <authorList>
            <person name="Fan W."/>
            <person name="Wang S."/>
            <person name="Wang H."/>
            <person name="Wang A."/>
            <person name="Jiang F."/>
            <person name="Liu H."/>
            <person name="Zhao H."/>
            <person name="Xu D."/>
            <person name="Zhang Y."/>
        </authorList>
    </citation>
    <scope>NUCLEOTIDE SEQUENCE [LARGE SCALE GENOMIC DNA]</scope>
    <source>
        <strain evidence="2">cv. Punajuju</strain>
    </source>
</reference>
<accession>A0ACB8YU10</accession>
<sequence>MPRSLRTGTPIPVDSEIEKTAKKLRKQARLRKKQQPGSRTSTSSNPPVINIWKEIPFSSETETDTPYSSPQYSSREPSPPLSPIQNLPQPNFTIPITPEVEITESPTRDMAEERTLRDWATQDVTQQPLCITYPAMMNFELKSGLIHLLPSFRGLENEDPHKFLKEFHVVCVGMKPHDVTEDQIKLRAFPFSLQDAAKEWLYDLPPGSVTTWNDLARLFLDKYFPETRASSLRREIIGIKQGKREALHTYWERFKKLCARCPQHGINEYQLFRYFCEGLTPMERRLINASSGGSLIDKTPSQIRALIEKMSEDSKHTKMEDEWYADPPRGVKEVSTPHIENQISELTKAVMQLTKDKGVEPPSVRACGICLQYGHPTDMCPMLQEDTEKVQAVGGYQGQNQRNFDQPRNQNWGFPQNPNYQPRPPPQRQLYQPNNHHQPNFQPPHQHNYPPPPPQNHNQGSSSSSSGMSLEDIVKSLATSTQAFQSETKASIKSLEQQVSQLANSMSKMESQGKLPAQTEKNPKHNACAITLRSGKAYDGPQIPEDEEDELEVKKDEKASSNNKQKQVQIEAQVTPPPFPSRLRNMKREKEDEEILELFRKVEVNIPLLDAIKHVPKYAKFLKELCSSKKKLRGKRTVRVGENVSAIIQKRLPKKCKDPGVFAVPCKMGNLTVPRAMLDLGASINVLPFSVFKTSNLGTLKRTGILIQLADRSIVHPKGVLEDVLVQVGELVFPADFFVVDMGDDDAPNLNSILLGRPFMSTASTKIDVRAGTISMEFDGEVVNFNIYDAMRYPTDVSSLNFVDIIEPLTEECFSLSNPDVLALVLDRNFDVETVKELAEKFMVDDEIIEVAAFLDEKKKERYNAPKIKLPTPTEKLLPSIVQAPELELKTLPDHLKYAYLGDEKTLPVIVSSKLSKDEEYELVQTLKRYKEAIGWTIADIKGLSPSLCMHKILMEEDFKPTREAQRRLNPPMMEVVKKEILKLLNAGMIYPISDSKWVSPVQVVPKKSGITVTENVHGELVPTRVQNGWRVCIDYRKLNNATRKDHFPLPFIDQMLERLAGKTHYCCLDGYSGFHQIPVAPEDQEKTTFTCPFGTFAYRRMPFGLCNAPATFQRCMVSIFSDYVEEIIEVFMDDFTVYGNSFEECLKNLTKILERCIETNLVLNYEKCHFMVDQGLILGHIVSSKGLEVDKAKIDVIQSLPYPTCIREVRSFLGHAGFYRRFIKEFSKIARPMCELLQKDVEFEFSEACKKAFDQLKEMLITAPILQSPDWSLPFEIMCDASNHAVGAVLGQRKEKVPHVIYYASKTLDNAQSNYSTTEKELLAIVFALEKFRQYLLGSKVIIFSDHAALRYLLSKKDSKPRLIRWILLLQEFDLEIKDKSGKQNLVADHLSRIIAPEDSTPIRDTFPDEHLFVTKVAPWYADIVNYLVTKEFPQDVTRWQKDKIKKEAKRYVWDEPYLWKYCADQVIRRCVDQTEVQSILTFCHSYACGGHFGPQRTARKVLESGFYWPHIFHDSYVFCASCDRCQKSGSISSRNQMPLTPILVCEIFDVWGIDFMGPFPPSFGFSYILVAVDYVSKWVEAKATRTNDSKVVVDFVKSQIFSRFGTPRALISDRGTHFCNRTLEAVLKKYGVTHRISTAYHPQTNGQAEVTNRQIKQILEKTVNPTRKDWSVRLEDALWAYRTAFKTPIGMSPYRLVFGKPCRLPVELEHKAFWAVKQFNLSEDQVGTKRKLDIQELEEIRNDAYENEVTYKEKTKAYHDKMISRKVFVKGQKVLLYHSRFKLIPGKLRSRWVGPFVVTNIFDHGAIEIVSPQTGKTFKVNGHRLKPYYEGFVTKNEEEEKVESPHYED</sequence>
<organism evidence="1 2">
    <name type="scientific">Cichorium intybus</name>
    <name type="common">Chicory</name>
    <dbReference type="NCBI Taxonomy" id="13427"/>
    <lineage>
        <taxon>Eukaryota</taxon>
        <taxon>Viridiplantae</taxon>
        <taxon>Streptophyta</taxon>
        <taxon>Embryophyta</taxon>
        <taxon>Tracheophyta</taxon>
        <taxon>Spermatophyta</taxon>
        <taxon>Magnoliopsida</taxon>
        <taxon>eudicotyledons</taxon>
        <taxon>Gunneridae</taxon>
        <taxon>Pentapetalae</taxon>
        <taxon>asterids</taxon>
        <taxon>campanulids</taxon>
        <taxon>Asterales</taxon>
        <taxon>Asteraceae</taxon>
        <taxon>Cichorioideae</taxon>
        <taxon>Cichorieae</taxon>
        <taxon>Cichoriinae</taxon>
        <taxon>Cichorium</taxon>
    </lineage>
</organism>
<gene>
    <name evidence="1" type="ORF">L2E82_46528</name>
</gene>
<name>A0ACB8YU10_CICIN</name>
<keyword evidence="2" id="KW-1185">Reference proteome</keyword>
<dbReference type="Proteomes" id="UP001055811">
    <property type="component" value="Linkage Group LG09"/>
</dbReference>
<protein>
    <submittedName>
        <fullName evidence="1">Uncharacterized protein</fullName>
    </submittedName>
</protein>
<dbReference type="EMBL" id="CM042017">
    <property type="protein sequence ID" value="KAI3688737.1"/>
    <property type="molecule type" value="Genomic_DNA"/>
</dbReference>
<proteinExistence type="predicted"/>
<evidence type="ECO:0000313" key="1">
    <source>
        <dbReference type="EMBL" id="KAI3688737.1"/>
    </source>
</evidence>
<reference evidence="1 2" key="2">
    <citation type="journal article" date="2022" name="Mol. Ecol. Resour.">
        <title>The genomes of chicory, endive, great burdock and yacon provide insights into Asteraceae paleo-polyploidization history and plant inulin production.</title>
        <authorList>
            <person name="Fan W."/>
            <person name="Wang S."/>
            <person name="Wang H."/>
            <person name="Wang A."/>
            <person name="Jiang F."/>
            <person name="Liu H."/>
            <person name="Zhao H."/>
            <person name="Xu D."/>
            <person name="Zhang Y."/>
        </authorList>
    </citation>
    <scope>NUCLEOTIDE SEQUENCE [LARGE SCALE GENOMIC DNA]</scope>
    <source>
        <strain evidence="2">cv. Punajuju</strain>
        <tissue evidence="1">Leaves</tissue>
    </source>
</reference>
<comment type="caution">
    <text evidence="1">The sequence shown here is derived from an EMBL/GenBank/DDBJ whole genome shotgun (WGS) entry which is preliminary data.</text>
</comment>